<dbReference type="Proteomes" id="UP001217089">
    <property type="component" value="Unassembled WGS sequence"/>
</dbReference>
<proteinExistence type="predicted"/>
<organism evidence="2 3">
    <name type="scientific">Tegillarca granosa</name>
    <name type="common">Malaysian cockle</name>
    <name type="synonym">Anadara granosa</name>
    <dbReference type="NCBI Taxonomy" id="220873"/>
    <lineage>
        <taxon>Eukaryota</taxon>
        <taxon>Metazoa</taxon>
        <taxon>Spiralia</taxon>
        <taxon>Lophotrochozoa</taxon>
        <taxon>Mollusca</taxon>
        <taxon>Bivalvia</taxon>
        <taxon>Autobranchia</taxon>
        <taxon>Pteriomorphia</taxon>
        <taxon>Arcoida</taxon>
        <taxon>Arcoidea</taxon>
        <taxon>Arcidae</taxon>
        <taxon>Tegillarca</taxon>
    </lineage>
</organism>
<dbReference type="PANTHER" id="PTHR47705">
    <property type="entry name" value="AGAP000321-PA"/>
    <property type="match status" value="1"/>
</dbReference>
<dbReference type="Pfam" id="PF12248">
    <property type="entry name" value="Methyltransf_FA"/>
    <property type="match status" value="1"/>
</dbReference>
<evidence type="ECO:0000259" key="1">
    <source>
        <dbReference type="Pfam" id="PF12248"/>
    </source>
</evidence>
<gene>
    <name evidence="2" type="ORF">KUTeg_024634</name>
</gene>
<keyword evidence="3" id="KW-1185">Reference proteome</keyword>
<accession>A0ABQ9DXX2</accession>
<evidence type="ECO:0000313" key="2">
    <source>
        <dbReference type="EMBL" id="KAJ8298103.1"/>
    </source>
</evidence>
<dbReference type="InterPro" id="IPR035994">
    <property type="entry name" value="Nucleoside_phosphorylase_sf"/>
</dbReference>
<protein>
    <recommendedName>
        <fullName evidence="1">Farnesoic acid O-methyl transferase domain-containing protein</fullName>
    </recommendedName>
</protein>
<dbReference type="PANTHER" id="PTHR47705:SF1">
    <property type="entry name" value="PNP_UDP_1 DOMAIN-CONTAINING PROTEIN"/>
    <property type="match status" value="1"/>
</dbReference>
<comment type="caution">
    <text evidence="2">The sequence shown here is derived from an EMBL/GenBank/DDBJ whole genome shotgun (WGS) entry which is preliminary data.</text>
</comment>
<feature type="domain" description="Farnesoic acid O-methyl transferase" evidence="1">
    <location>
        <begin position="174"/>
        <end position="308"/>
    </location>
</feature>
<evidence type="ECO:0000313" key="3">
    <source>
        <dbReference type="Proteomes" id="UP001217089"/>
    </source>
</evidence>
<name>A0ABQ9DXX2_TEGGR</name>
<dbReference type="Gene3D" id="3.40.50.1580">
    <property type="entry name" value="Nucleoside phosphorylase domain"/>
    <property type="match status" value="1"/>
</dbReference>
<reference evidence="2 3" key="1">
    <citation type="submission" date="2022-12" db="EMBL/GenBank/DDBJ databases">
        <title>Chromosome-level genome of Tegillarca granosa.</title>
        <authorList>
            <person name="Kim J."/>
        </authorList>
    </citation>
    <scope>NUCLEOTIDE SEQUENCE [LARGE SCALE GENOMIC DNA]</scope>
    <source>
        <strain evidence="2">Teg-2019</strain>
        <tissue evidence="2">Adductor muscle</tissue>
    </source>
</reference>
<dbReference type="InterPro" id="IPR022041">
    <property type="entry name" value="Methyltransf_FA"/>
</dbReference>
<dbReference type="EMBL" id="JARBDR010000923">
    <property type="protein sequence ID" value="KAJ8298103.1"/>
    <property type="molecule type" value="Genomic_DNA"/>
</dbReference>
<sequence length="667" mass="75833">MGDTEEIVMTAAKRDSSAIMRLERMFNSEIDQNKVHHVCGGPYKGILINKAASDLDDVEPAEGRLEFLAYLVNEDNDNQALQDYWKLRFWFRGKADGIVKKKTFTDYFQELMNPSNFPKNYIGFIKKALVLLRAYPVIKRVELEVQQTHEPSPDDEESLPPIRSFTSVFTPAAYSYYFIPEVPINNKTFLTFMIKAAGDAHIALSAVYSDVDRKTVEIVIGTDGNTKSMIRDGAMGQLKSEAITMNVLNEKEFRYFWISWADHHIEVGRGAQYGYGRFLHWHIPPHRQFHINCLAVTTGKMSRGQWEFAELLDAEKDFGKEAKKNRVKHSLLWIAKKQRMLQCLEDAYPNTVYIADLLKQSKIKQSDMIPAVVMLKDLQKKGLMKEVEEGHWMRIQSGGEVVNDHEIKIVEDLPTLTGHEQPTIAIITSLYCEKLAVDAMIEDKTTYVKYKTEGDSQVYTIGRIGGFKVVSTKLAKIAGSTQAAKISAENTITRLLVEKMMRADGYTYSLKEWYCKDQTLQNTASSLRDIIQCNPHVTRPWETFMEEAGESLNTEDSNFHRPSFKKDKLFYTNPDGTVVQIEHPTPEFGYREGHPNIRYGIIAGGKTCCPNRTSSEIICTTICGNRNESFLIIRGMADYQDGSKKEWQPYAALAAASYMKALITALP</sequence>